<dbReference type="InterPro" id="IPR024042">
    <property type="entry name" value="TM1646-like_dom_sf"/>
</dbReference>
<dbReference type="RefSeq" id="WP_174497697.1">
    <property type="nucleotide sequence ID" value="NZ_CADDWK010000018.1"/>
</dbReference>
<dbReference type="AlphaFoldDB" id="A0A841QAB4"/>
<dbReference type="Pfam" id="PF03885">
    <property type="entry name" value="DUF327"/>
    <property type="match status" value="1"/>
</dbReference>
<dbReference type="SUPFAM" id="SSF158397">
    <property type="entry name" value="TM1646-like"/>
    <property type="match status" value="1"/>
</dbReference>
<proteinExistence type="predicted"/>
<name>A0A841QAB4_9BACI</name>
<dbReference type="Proteomes" id="UP000581688">
    <property type="component" value="Unassembled WGS sequence"/>
</dbReference>
<reference evidence="2 3" key="1">
    <citation type="submission" date="2020-08" db="EMBL/GenBank/DDBJ databases">
        <title>Genomic Encyclopedia of Type Strains, Phase IV (KMG-IV): sequencing the most valuable type-strain genomes for metagenomic binning, comparative biology and taxonomic classification.</title>
        <authorList>
            <person name="Goeker M."/>
        </authorList>
    </citation>
    <scope>NUCLEOTIDE SEQUENCE [LARGE SCALE GENOMIC DNA]</scope>
    <source>
        <strain evidence="2 3">DSM 19612</strain>
    </source>
</reference>
<gene>
    <name evidence="2" type="ORF">HNQ94_003721</name>
</gene>
<keyword evidence="3" id="KW-1185">Reference proteome</keyword>
<dbReference type="Gene3D" id="1.20.120.490">
    <property type="entry name" value="Hypothetical protein TM1646-like domain"/>
    <property type="match status" value="1"/>
</dbReference>
<comment type="caution">
    <text evidence="2">The sequence shown here is derived from an EMBL/GenBank/DDBJ whole genome shotgun (WGS) entry which is preliminary data.</text>
</comment>
<evidence type="ECO:0000256" key="1">
    <source>
        <dbReference type="SAM" id="MobiDB-lite"/>
    </source>
</evidence>
<protein>
    <recommendedName>
        <fullName evidence="4">DUF327 domain-containing protein</fullName>
    </recommendedName>
</protein>
<sequence length="146" mass="16959">MKIGQELRSQVESTPKSFSNRSNGVQEFQSIMNKEAAQMRESELNRLLEQLTRQGEKVAQFRSFRDLSKYKNLVKNFIQEAVQYGFDLKQSRNWNMQGQNRKLTIVETIDEKLVELTNSVLSKEKNSINILDKIGEIKGLLVNLYT</sequence>
<evidence type="ECO:0000313" key="3">
    <source>
        <dbReference type="Proteomes" id="UP000581688"/>
    </source>
</evidence>
<evidence type="ECO:0000313" key="2">
    <source>
        <dbReference type="EMBL" id="MBB6455224.1"/>
    </source>
</evidence>
<evidence type="ECO:0008006" key="4">
    <source>
        <dbReference type="Google" id="ProtNLM"/>
    </source>
</evidence>
<dbReference type="EMBL" id="JACHGH010000017">
    <property type="protein sequence ID" value="MBB6455224.1"/>
    <property type="molecule type" value="Genomic_DNA"/>
</dbReference>
<feature type="region of interest" description="Disordered" evidence="1">
    <location>
        <begin position="1"/>
        <end position="23"/>
    </location>
</feature>
<dbReference type="InterPro" id="IPR005585">
    <property type="entry name" value="DUF327"/>
</dbReference>
<accession>A0A841QAB4</accession>
<feature type="compositionally biased region" description="Polar residues" evidence="1">
    <location>
        <begin position="7"/>
        <end position="23"/>
    </location>
</feature>
<organism evidence="2 3">
    <name type="scientific">Salirhabdus euzebyi</name>
    <dbReference type="NCBI Taxonomy" id="394506"/>
    <lineage>
        <taxon>Bacteria</taxon>
        <taxon>Bacillati</taxon>
        <taxon>Bacillota</taxon>
        <taxon>Bacilli</taxon>
        <taxon>Bacillales</taxon>
        <taxon>Bacillaceae</taxon>
        <taxon>Salirhabdus</taxon>
    </lineage>
</organism>